<gene>
    <name evidence="2" type="ORF">Ae201684_006768</name>
</gene>
<dbReference type="EMBL" id="VJMJ01000085">
    <property type="protein sequence ID" value="KAF0736956.1"/>
    <property type="molecule type" value="Genomic_DNA"/>
</dbReference>
<reference evidence="2 3" key="1">
    <citation type="submission" date="2019-07" db="EMBL/GenBank/DDBJ databases">
        <title>Genomics analysis of Aphanomyces spp. identifies a new class of oomycete effector associated with host adaptation.</title>
        <authorList>
            <person name="Gaulin E."/>
        </authorList>
    </citation>
    <scope>NUCLEOTIDE SEQUENCE [LARGE SCALE GENOMIC DNA]</scope>
    <source>
        <strain evidence="2 3">ATCC 201684</strain>
    </source>
</reference>
<dbReference type="GO" id="GO:0016491">
    <property type="term" value="F:oxidoreductase activity"/>
    <property type="evidence" value="ECO:0007669"/>
    <property type="project" value="InterPro"/>
</dbReference>
<proteinExistence type="predicted"/>
<evidence type="ECO:0000259" key="1">
    <source>
        <dbReference type="Pfam" id="PF03358"/>
    </source>
</evidence>
<dbReference type="SUPFAM" id="SSF52218">
    <property type="entry name" value="Flavoproteins"/>
    <property type="match status" value="1"/>
</dbReference>
<dbReference type="InterPro" id="IPR050712">
    <property type="entry name" value="NAD(P)H-dep_reductase"/>
</dbReference>
<dbReference type="GO" id="GO:0005829">
    <property type="term" value="C:cytosol"/>
    <property type="evidence" value="ECO:0007669"/>
    <property type="project" value="TreeGrafter"/>
</dbReference>
<sequence>MTHLTVALVIGSVRPGRMALRVAKCVENKLKSKDVKVHLVDPLELNLPLFLNRFDYMPEEERPAALVELQKTFAESDAVVVVTPEYNHTFSPVISNTLNYFYHPEFYYKVAGIVTYSISMNGGSRAGVALRPYLSELGFVSIPEEWSFPLVRGLLNEDGTVSSSAGEDAEAIEINAENFASELIWFATHLKRGRDDGVPT</sequence>
<dbReference type="InterPro" id="IPR005025">
    <property type="entry name" value="FMN_Rdtase-like_dom"/>
</dbReference>
<dbReference type="Pfam" id="PF03358">
    <property type="entry name" value="FMN_red"/>
    <property type="match status" value="1"/>
</dbReference>
<protein>
    <recommendedName>
        <fullName evidence="1">NADPH-dependent FMN reductase-like domain-containing protein</fullName>
    </recommendedName>
</protein>
<dbReference type="Gene3D" id="3.40.50.360">
    <property type="match status" value="1"/>
</dbReference>
<organism evidence="2 3">
    <name type="scientific">Aphanomyces euteiches</name>
    <dbReference type="NCBI Taxonomy" id="100861"/>
    <lineage>
        <taxon>Eukaryota</taxon>
        <taxon>Sar</taxon>
        <taxon>Stramenopiles</taxon>
        <taxon>Oomycota</taxon>
        <taxon>Saprolegniomycetes</taxon>
        <taxon>Saprolegniales</taxon>
        <taxon>Verrucalvaceae</taxon>
        <taxon>Aphanomyces</taxon>
    </lineage>
</organism>
<dbReference type="Proteomes" id="UP000481153">
    <property type="component" value="Unassembled WGS sequence"/>
</dbReference>
<comment type="caution">
    <text evidence="2">The sequence shown here is derived from an EMBL/GenBank/DDBJ whole genome shotgun (WGS) entry which is preliminary data.</text>
</comment>
<evidence type="ECO:0000313" key="3">
    <source>
        <dbReference type="Proteomes" id="UP000481153"/>
    </source>
</evidence>
<dbReference type="AlphaFoldDB" id="A0A6G0XA76"/>
<evidence type="ECO:0000313" key="2">
    <source>
        <dbReference type="EMBL" id="KAF0736956.1"/>
    </source>
</evidence>
<dbReference type="PANTHER" id="PTHR30543">
    <property type="entry name" value="CHROMATE REDUCTASE"/>
    <property type="match status" value="1"/>
</dbReference>
<accession>A0A6G0XA76</accession>
<dbReference type="GO" id="GO:0010181">
    <property type="term" value="F:FMN binding"/>
    <property type="evidence" value="ECO:0007669"/>
    <property type="project" value="TreeGrafter"/>
</dbReference>
<dbReference type="VEuPathDB" id="FungiDB:AeMF1_007219"/>
<keyword evidence="3" id="KW-1185">Reference proteome</keyword>
<dbReference type="PANTHER" id="PTHR30543:SF21">
    <property type="entry name" value="NAD(P)H-DEPENDENT FMN REDUCTASE LOT6"/>
    <property type="match status" value="1"/>
</dbReference>
<feature type="domain" description="NADPH-dependent FMN reductase-like" evidence="1">
    <location>
        <begin position="5"/>
        <end position="149"/>
    </location>
</feature>
<dbReference type="InterPro" id="IPR029039">
    <property type="entry name" value="Flavoprotein-like_sf"/>
</dbReference>
<name>A0A6G0XA76_9STRA</name>